<accession>A0ABQ5K794</accession>
<proteinExistence type="predicted"/>
<comment type="caution">
    <text evidence="1">The sequence shown here is derived from an EMBL/GenBank/DDBJ whole genome shotgun (WGS) entry which is preliminary data.</text>
</comment>
<organism evidence="1 2">
    <name type="scientific">Aduncisulcus paluster</name>
    <dbReference type="NCBI Taxonomy" id="2918883"/>
    <lineage>
        <taxon>Eukaryota</taxon>
        <taxon>Metamonada</taxon>
        <taxon>Carpediemonas-like organisms</taxon>
        <taxon>Aduncisulcus</taxon>
    </lineage>
</organism>
<dbReference type="Proteomes" id="UP001057375">
    <property type="component" value="Unassembled WGS sequence"/>
</dbReference>
<reference evidence="1" key="1">
    <citation type="submission" date="2022-03" db="EMBL/GenBank/DDBJ databases">
        <title>Draft genome sequence of Aduncisulcus paluster, a free-living microaerophilic Fornicata.</title>
        <authorList>
            <person name="Yuyama I."/>
            <person name="Kume K."/>
            <person name="Tamura T."/>
            <person name="Inagaki Y."/>
            <person name="Hashimoto T."/>
        </authorList>
    </citation>
    <scope>NUCLEOTIDE SEQUENCE</scope>
    <source>
        <strain evidence="1">NY0171</strain>
    </source>
</reference>
<sequence>MQFSKIPYLSKPLKSDWRCFIKEFMVYEAEGGTQSLNKLISPTCLRVLKKRVSMTDLTVPGALKRFIKEVTKSFGTTVPQLKRAIRSLPKVSACTVESMMTYCEGFLAEFDACSDGGKAKVLYYDWYNLLNKNRTNSWI</sequence>
<evidence type="ECO:0000313" key="2">
    <source>
        <dbReference type="Proteomes" id="UP001057375"/>
    </source>
</evidence>
<keyword evidence="2" id="KW-1185">Reference proteome</keyword>
<dbReference type="EMBL" id="BQXS01007737">
    <property type="protein sequence ID" value="GKT28434.1"/>
    <property type="molecule type" value="Genomic_DNA"/>
</dbReference>
<evidence type="ECO:0000313" key="1">
    <source>
        <dbReference type="EMBL" id="GKT28434.1"/>
    </source>
</evidence>
<protein>
    <submittedName>
        <fullName evidence="1">Uncharacterized protein</fullName>
    </submittedName>
</protein>
<gene>
    <name evidence="1" type="ORF">ADUPG1_004943</name>
</gene>
<name>A0ABQ5K794_9EUKA</name>